<dbReference type="Ensembl" id="ENSPKIT00000015344.1">
    <property type="protein sequence ID" value="ENSPKIP00000034432.1"/>
    <property type="gene ID" value="ENSPKIG00000013758.1"/>
</dbReference>
<dbReference type="InterPro" id="IPR026187">
    <property type="entry name" value="Aven"/>
</dbReference>
<name>A0A3B3SUL0_9TELE</name>
<dbReference type="STRING" id="1676925.ENSPKIP00000034432"/>
<evidence type="ECO:0000256" key="1">
    <source>
        <dbReference type="SAM" id="MobiDB-lite"/>
    </source>
</evidence>
<feature type="compositionally biased region" description="Basic residues" evidence="1">
    <location>
        <begin position="33"/>
        <end position="52"/>
    </location>
</feature>
<organism evidence="2 3">
    <name type="scientific">Paramormyrops kingsleyae</name>
    <dbReference type="NCBI Taxonomy" id="1676925"/>
    <lineage>
        <taxon>Eukaryota</taxon>
        <taxon>Metazoa</taxon>
        <taxon>Chordata</taxon>
        <taxon>Craniata</taxon>
        <taxon>Vertebrata</taxon>
        <taxon>Euteleostomi</taxon>
        <taxon>Actinopterygii</taxon>
        <taxon>Neopterygii</taxon>
        <taxon>Teleostei</taxon>
        <taxon>Osteoglossocephala</taxon>
        <taxon>Osteoglossomorpha</taxon>
        <taxon>Osteoglossiformes</taxon>
        <taxon>Mormyridae</taxon>
        <taxon>Paramormyrops</taxon>
    </lineage>
</organism>
<feature type="region of interest" description="Disordered" evidence="1">
    <location>
        <begin position="1"/>
        <end position="72"/>
    </location>
</feature>
<sequence length="310" mass="34016">MEARPRRGRGDSNRRRGGDGGVEKVMPGEYRGRGRGSHRGRERRDQHRGRGRRVPEAEPKIQDDANNLEDVEDEAAAVFSKRKLESNWSRYEAAEESERSEEQPTQRGADYHALLASAGDSYTQFQFAEEKDWELDSLANNQMSILFMDVQAVAQSLQLLPLCHKLNLEPELVQVTMPSELPIMPLKVRQEARMTEQLKTAGTAHRGFARGLASPTVAVPGSHKIQGLPPNGTSAPASEPEVADEELDFLLSLQHPATNMKNSEADSKQTADVPGTYSVMQILTACSGACAQILALSISSIANISPLTSE</sequence>
<reference evidence="2" key="2">
    <citation type="submission" date="2025-09" db="UniProtKB">
        <authorList>
            <consortium name="Ensembl"/>
        </authorList>
    </citation>
    <scope>IDENTIFICATION</scope>
</reference>
<evidence type="ECO:0000313" key="3">
    <source>
        <dbReference type="Proteomes" id="UP000261540"/>
    </source>
</evidence>
<dbReference type="GO" id="GO:0010972">
    <property type="term" value="P:negative regulation of G2/M transition of mitotic cell cycle"/>
    <property type="evidence" value="ECO:0007669"/>
    <property type="project" value="TreeGrafter"/>
</dbReference>
<dbReference type="AlphaFoldDB" id="A0A3B3SUL0"/>
<feature type="compositionally biased region" description="Basic and acidic residues" evidence="1">
    <location>
        <begin position="1"/>
        <end position="22"/>
    </location>
</feature>
<dbReference type="PANTHER" id="PTHR16524">
    <property type="entry name" value="CELL DEATH REGULATOR AVEN"/>
    <property type="match status" value="1"/>
</dbReference>
<proteinExistence type="predicted"/>
<dbReference type="GeneTree" id="ENSGT00390000003299"/>
<evidence type="ECO:0000313" key="2">
    <source>
        <dbReference type="Ensembl" id="ENSPKIP00000034432.1"/>
    </source>
</evidence>
<dbReference type="Proteomes" id="UP000261540">
    <property type="component" value="Unplaced"/>
</dbReference>
<dbReference type="PANTHER" id="PTHR16524:SF2">
    <property type="entry name" value="CELL DEATH REGULATOR AVEN"/>
    <property type="match status" value="1"/>
</dbReference>
<reference evidence="2" key="1">
    <citation type="submission" date="2025-08" db="UniProtKB">
        <authorList>
            <consortium name="Ensembl"/>
        </authorList>
    </citation>
    <scope>IDENTIFICATION</scope>
</reference>
<protein>
    <submittedName>
        <fullName evidence="2">Acyl-coenzyme A thioesterase 1-like</fullName>
    </submittedName>
</protein>
<feature type="compositionally biased region" description="Basic and acidic residues" evidence="1">
    <location>
        <begin position="53"/>
        <end position="63"/>
    </location>
</feature>
<keyword evidence="3" id="KW-1185">Reference proteome</keyword>
<accession>A0A3B3SUL0</accession>